<dbReference type="Gene3D" id="3.60.40.10">
    <property type="entry name" value="PPM-type phosphatase domain"/>
    <property type="match status" value="1"/>
</dbReference>
<evidence type="ECO:0000259" key="4">
    <source>
        <dbReference type="SMART" id="SM00331"/>
    </source>
</evidence>
<dbReference type="EMBL" id="CP132508">
    <property type="protein sequence ID" value="WPD19189.1"/>
    <property type="molecule type" value="Genomic_DNA"/>
</dbReference>
<dbReference type="Proteomes" id="UP001304683">
    <property type="component" value="Chromosome"/>
</dbReference>
<feature type="region of interest" description="Disordered" evidence="2">
    <location>
        <begin position="354"/>
        <end position="447"/>
    </location>
</feature>
<dbReference type="RefSeq" id="WP_318750781.1">
    <property type="nucleotide sequence ID" value="NZ_CP132508.1"/>
</dbReference>
<keyword evidence="3" id="KW-0472">Membrane</keyword>
<keyword evidence="3" id="KW-1133">Transmembrane helix</keyword>
<dbReference type="InterPro" id="IPR001932">
    <property type="entry name" value="PPM-type_phosphatase-like_dom"/>
</dbReference>
<dbReference type="InterPro" id="IPR045768">
    <property type="entry name" value="SpoIIE_N"/>
</dbReference>
<keyword evidence="6" id="KW-1185">Reference proteome</keyword>
<feature type="transmembrane region" description="Helical" evidence="3">
    <location>
        <begin position="321"/>
        <end position="340"/>
    </location>
</feature>
<dbReference type="PANTHER" id="PTHR43156:SF2">
    <property type="entry name" value="STAGE II SPORULATION PROTEIN E"/>
    <property type="match status" value="1"/>
</dbReference>
<evidence type="ECO:0000256" key="1">
    <source>
        <dbReference type="ARBA" id="ARBA00022801"/>
    </source>
</evidence>
<feature type="transmembrane region" description="Helical" evidence="3">
    <location>
        <begin position="128"/>
        <end position="146"/>
    </location>
</feature>
<reference evidence="5 6" key="1">
    <citation type="submission" date="2023-08" db="EMBL/GenBank/DDBJ databases">
        <title>Genome sequence of Thermaerobacter compostii strain Ins1, a spore-forming filamentous bacterium isolated from a deep geothermal reservoir.</title>
        <authorList>
            <person name="Bregnard D."/>
            <person name="Gonzalez D."/>
            <person name="Junier P."/>
        </authorList>
    </citation>
    <scope>NUCLEOTIDE SEQUENCE [LARGE SCALE GENOMIC DNA]</scope>
    <source>
        <strain evidence="5 6">Ins1</strain>
    </source>
</reference>
<evidence type="ECO:0000256" key="3">
    <source>
        <dbReference type="SAM" id="Phobius"/>
    </source>
</evidence>
<proteinExistence type="predicted"/>
<dbReference type="Pfam" id="PF19732">
    <property type="entry name" value="SpoIIE_N"/>
    <property type="match status" value="1"/>
</dbReference>
<dbReference type="Pfam" id="PF07228">
    <property type="entry name" value="SpoIIE"/>
    <property type="match status" value="1"/>
</dbReference>
<feature type="transmembrane region" description="Helical" evidence="3">
    <location>
        <begin position="296"/>
        <end position="314"/>
    </location>
</feature>
<evidence type="ECO:0000313" key="6">
    <source>
        <dbReference type="Proteomes" id="UP001304683"/>
    </source>
</evidence>
<accession>A0ABZ0QPK8</accession>
<evidence type="ECO:0000256" key="2">
    <source>
        <dbReference type="SAM" id="MobiDB-lite"/>
    </source>
</evidence>
<feature type="domain" description="PPM-type phosphatase" evidence="4">
    <location>
        <begin position="602"/>
        <end position="814"/>
    </location>
</feature>
<keyword evidence="1" id="KW-0378">Hydrolase</keyword>
<feature type="compositionally biased region" description="Low complexity" evidence="2">
    <location>
        <begin position="354"/>
        <end position="383"/>
    </location>
</feature>
<dbReference type="SMART" id="SM00331">
    <property type="entry name" value="PP2C_SIG"/>
    <property type="match status" value="1"/>
</dbReference>
<gene>
    <name evidence="5" type="ORF">Q5761_00475</name>
</gene>
<dbReference type="SUPFAM" id="SSF81606">
    <property type="entry name" value="PP2C-like"/>
    <property type="match status" value="1"/>
</dbReference>
<protein>
    <submittedName>
        <fullName evidence="5">SpoIIE family protein phosphatase</fullName>
    </submittedName>
</protein>
<feature type="transmembrane region" description="Helical" evidence="3">
    <location>
        <begin position="242"/>
        <end position="266"/>
    </location>
</feature>
<organism evidence="5 6">
    <name type="scientific">Thermaerobacter composti</name>
    <dbReference type="NCBI Taxonomy" id="554949"/>
    <lineage>
        <taxon>Bacteria</taxon>
        <taxon>Bacillati</taxon>
        <taxon>Bacillota</taxon>
        <taxon>Clostridia</taxon>
        <taxon>Eubacteriales</taxon>
        <taxon>Clostridiales Family XVII. Incertae Sedis</taxon>
        <taxon>Thermaerobacter</taxon>
    </lineage>
</organism>
<evidence type="ECO:0000313" key="5">
    <source>
        <dbReference type="EMBL" id="WPD19189.1"/>
    </source>
</evidence>
<sequence>MTRLAVGFARLRSWMAGLPPWAGAALLVWLAGRVQPGGLPSPLVLPLALAVLTMAPRLGWWAVAVGMAGAVGAGAVYGAAVLGTTALLVRGVQRGLSRAAGSAGRAPVEGAEAMGTPPSPLPSASWRLLDGAAAGAVLLSGALWAWPRTALGWELDRLAGLAVTAVLVLVALPWMRQAVAVGIPLLPRLPVALDPLAAGPPVVSARQGRRALALLAVLATGGLDGVRLLGVDAAAALRGMAVLVAAHVGGAPAGALVGTAAGVLGLLGGQGSLAGLAWLAMAGTAAGLLQRYGQGAAIGGFVLATAVVCGALPTPAAAAQLVAGSLAALALYAAASAAGWPARLARRLAATWPGPAGAAATGPAPPIGVGAAPGAAPPAAGTGPRRHAAPGGGTGGGPAAPADPHGHAVAQGGFGPAAIPDAPGGAVPAGWASPGGDGGWAGSVAPTAGTAGAPPWAAVLSELARLVEPDPSAWDPREQVAELINDVARQRCQRCPMARTCWRDEFPITYQAFFDLLAAHERGEGFRPDVVPVPLRNRCPRLPAIAQALAEGLAVLRVEMRWRRRLDRHQRLMARQLREVAELVARGAGRPAAPRRPGWRYGMRVGVARTPKDGRWVSGDGYLCRAFADGGRMVLAISDGMGSGRTAAQESRRVLQLLERMLDAGLDAAPAVRLLDTALALRDRESYTTVDLATLDLDRGRIEFVKVGAAPSFVRRARDVQVVAQAAPPAGSVEVGEVPSVVGVLEPGDLVVLISDGVLAAFGDVEAGTAWIRGFLAGVEDDDPRRVAARIVKEALRRSGDRAPDDITVVTGKLLPRAQAAAAGIRLGAGGLR</sequence>
<name>A0ABZ0QPK8_9FIRM</name>
<dbReference type="PANTHER" id="PTHR43156">
    <property type="entry name" value="STAGE II SPORULATION PROTEIN E-RELATED"/>
    <property type="match status" value="1"/>
</dbReference>
<feature type="transmembrane region" description="Helical" evidence="3">
    <location>
        <begin position="60"/>
        <end position="89"/>
    </location>
</feature>
<feature type="transmembrane region" description="Helical" evidence="3">
    <location>
        <begin position="158"/>
        <end position="175"/>
    </location>
</feature>
<dbReference type="InterPro" id="IPR036457">
    <property type="entry name" value="PPM-type-like_dom_sf"/>
</dbReference>
<feature type="compositionally biased region" description="Low complexity" evidence="2">
    <location>
        <begin position="399"/>
        <end position="432"/>
    </location>
</feature>
<keyword evidence="3" id="KW-0812">Transmembrane</keyword>
<dbReference type="InterPro" id="IPR052016">
    <property type="entry name" value="Bact_Sigma-Reg"/>
</dbReference>